<comment type="caution">
    <text evidence="1">The sequence shown here is derived from an EMBL/GenBank/DDBJ whole genome shotgun (WGS) entry which is preliminary data.</text>
</comment>
<name>A0ABP9MW77_9FLAO</name>
<evidence type="ECO:0000313" key="1">
    <source>
        <dbReference type="EMBL" id="GAA5101148.1"/>
    </source>
</evidence>
<reference evidence="2" key="1">
    <citation type="journal article" date="2019" name="Int. J. Syst. Evol. Microbiol.">
        <title>The Global Catalogue of Microorganisms (GCM) 10K type strain sequencing project: providing services to taxonomists for standard genome sequencing and annotation.</title>
        <authorList>
            <consortium name="The Broad Institute Genomics Platform"/>
            <consortium name="The Broad Institute Genome Sequencing Center for Infectious Disease"/>
            <person name="Wu L."/>
            <person name="Ma J."/>
        </authorList>
    </citation>
    <scope>NUCLEOTIDE SEQUENCE [LARGE SCALE GENOMIC DNA]</scope>
    <source>
        <strain evidence="2">JCM 18019</strain>
    </source>
</reference>
<dbReference type="RefSeq" id="WP_345208048.1">
    <property type="nucleotide sequence ID" value="NZ_BAABHX010000009.1"/>
</dbReference>
<dbReference type="Proteomes" id="UP001500353">
    <property type="component" value="Unassembled WGS sequence"/>
</dbReference>
<dbReference type="EMBL" id="BAABHX010000009">
    <property type="protein sequence ID" value="GAA5101148.1"/>
    <property type="molecule type" value="Genomic_DNA"/>
</dbReference>
<accession>A0ABP9MW77</accession>
<sequence length="140" mass="16456">MIDINHPQSEFIFKASKFTNQLKEYCRKYILETFEERKITFQDMKIEALLLEEFSEAHFKESLHTISSLINNLNIEIDKLESINMISKDGNCTVCNTKLTTFDTLIKEKNFRFITICEKCPNEIYNIINKIDWATGVAFI</sequence>
<protein>
    <submittedName>
        <fullName evidence="1">Uncharacterized protein</fullName>
    </submittedName>
</protein>
<gene>
    <name evidence="1" type="ORF">GCM10023210_40410</name>
</gene>
<proteinExistence type="predicted"/>
<organism evidence="1 2">
    <name type="scientific">Chryseobacterium ginsengisoli</name>
    <dbReference type="NCBI Taxonomy" id="363853"/>
    <lineage>
        <taxon>Bacteria</taxon>
        <taxon>Pseudomonadati</taxon>
        <taxon>Bacteroidota</taxon>
        <taxon>Flavobacteriia</taxon>
        <taxon>Flavobacteriales</taxon>
        <taxon>Weeksellaceae</taxon>
        <taxon>Chryseobacterium group</taxon>
        <taxon>Chryseobacterium</taxon>
    </lineage>
</organism>
<keyword evidence="2" id="KW-1185">Reference proteome</keyword>
<evidence type="ECO:0000313" key="2">
    <source>
        <dbReference type="Proteomes" id="UP001500353"/>
    </source>
</evidence>